<dbReference type="Proteomes" id="UP000325811">
    <property type="component" value="Chromosome I"/>
</dbReference>
<name>A0A5Q4YUW7_9BURK</name>
<sequence length="122" mass="12260">MVVDLMCHCRSGMPSAAATSSASMVLPVPGSPLISNGRLSVIAALTASLRSSVATYCDEPSKRMARCSFSGKKPSISQKTCWPETGSRKVSPAPLQGAAGAYTALAGGPDARPADPAGGHAG</sequence>
<gene>
    <name evidence="2" type="ORF">PDMSB3_1208</name>
</gene>
<feature type="compositionally biased region" description="Low complexity" evidence="1">
    <location>
        <begin position="97"/>
        <end position="122"/>
    </location>
</feature>
<keyword evidence="3" id="KW-1185">Reference proteome</keyword>
<accession>A0A5Q4YUW7</accession>
<organism evidence="2 3">
    <name type="scientific">Paraburkholderia dioscoreae</name>
    <dbReference type="NCBI Taxonomy" id="2604047"/>
    <lineage>
        <taxon>Bacteria</taxon>
        <taxon>Pseudomonadati</taxon>
        <taxon>Pseudomonadota</taxon>
        <taxon>Betaproteobacteria</taxon>
        <taxon>Burkholderiales</taxon>
        <taxon>Burkholderiaceae</taxon>
        <taxon>Paraburkholderia</taxon>
    </lineage>
</organism>
<evidence type="ECO:0000256" key="1">
    <source>
        <dbReference type="SAM" id="MobiDB-lite"/>
    </source>
</evidence>
<feature type="region of interest" description="Disordered" evidence="1">
    <location>
        <begin position="68"/>
        <end position="122"/>
    </location>
</feature>
<evidence type="ECO:0000313" key="2">
    <source>
        <dbReference type="EMBL" id="VVD27670.1"/>
    </source>
</evidence>
<reference evidence="2 3" key="1">
    <citation type="submission" date="2019-08" db="EMBL/GenBank/DDBJ databases">
        <authorList>
            <person name="Herpell B J."/>
        </authorList>
    </citation>
    <scope>NUCLEOTIDE SEQUENCE [LARGE SCALE GENOMIC DNA]</scope>
    <source>
        <strain evidence="3">Msb3</strain>
    </source>
</reference>
<dbReference type="KEGG" id="pdio:PDMSB3_1208"/>
<proteinExistence type="predicted"/>
<dbReference type="AlphaFoldDB" id="A0A5Q4YUW7"/>
<evidence type="ECO:0000313" key="3">
    <source>
        <dbReference type="Proteomes" id="UP000325811"/>
    </source>
</evidence>
<protein>
    <submittedName>
        <fullName evidence="2">Uncharacterized protein</fullName>
    </submittedName>
</protein>
<dbReference type="EMBL" id="LR699553">
    <property type="protein sequence ID" value="VVD27670.1"/>
    <property type="molecule type" value="Genomic_DNA"/>
</dbReference>